<organism evidence="1 2">
    <name type="scientific">Artemisia annua</name>
    <name type="common">Sweet wormwood</name>
    <dbReference type="NCBI Taxonomy" id="35608"/>
    <lineage>
        <taxon>Eukaryota</taxon>
        <taxon>Viridiplantae</taxon>
        <taxon>Streptophyta</taxon>
        <taxon>Embryophyta</taxon>
        <taxon>Tracheophyta</taxon>
        <taxon>Spermatophyta</taxon>
        <taxon>Magnoliopsida</taxon>
        <taxon>eudicotyledons</taxon>
        <taxon>Gunneridae</taxon>
        <taxon>Pentapetalae</taxon>
        <taxon>asterids</taxon>
        <taxon>campanulids</taxon>
        <taxon>Asterales</taxon>
        <taxon>Asteraceae</taxon>
        <taxon>Asteroideae</taxon>
        <taxon>Anthemideae</taxon>
        <taxon>Artemisiinae</taxon>
        <taxon>Artemisia</taxon>
    </lineage>
</organism>
<sequence length="107" mass="12275">MHNSNHNQDTIPSPEHSHGGFAFALNDSNFSDRILRIEIVTEPLDCRDDGGGGDGCTSLADWARNRKRRRDDFKKDNQIFEEIVSYQPRIRVCLVKGYRQGRSQNIL</sequence>
<evidence type="ECO:0000313" key="1">
    <source>
        <dbReference type="EMBL" id="PWA35892.1"/>
    </source>
</evidence>
<dbReference type="EMBL" id="PKPP01019163">
    <property type="protein sequence ID" value="PWA35892.1"/>
    <property type="molecule type" value="Genomic_DNA"/>
</dbReference>
<evidence type="ECO:0000313" key="2">
    <source>
        <dbReference type="Proteomes" id="UP000245207"/>
    </source>
</evidence>
<accession>A0A2U1KGM5</accession>
<dbReference type="AlphaFoldDB" id="A0A2U1KGM5"/>
<gene>
    <name evidence="1" type="ORF">CTI12_AA605260</name>
</gene>
<proteinExistence type="predicted"/>
<comment type="caution">
    <text evidence="1">The sequence shown here is derived from an EMBL/GenBank/DDBJ whole genome shotgun (WGS) entry which is preliminary data.</text>
</comment>
<dbReference type="Proteomes" id="UP000245207">
    <property type="component" value="Unassembled WGS sequence"/>
</dbReference>
<reference evidence="1 2" key="1">
    <citation type="journal article" date="2018" name="Mol. Plant">
        <title>The genome of Artemisia annua provides insight into the evolution of Asteraceae family and artemisinin biosynthesis.</title>
        <authorList>
            <person name="Shen Q."/>
            <person name="Zhang L."/>
            <person name="Liao Z."/>
            <person name="Wang S."/>
            <person name="Yan T."/>
            <person name="Shi P."/>
            <person name="Liu M."/>
            <person name="Fu X."/>
            <person name="Pan Q."/>
            <person name="Wang Y."/>
            <person name="Lv Z."/>
            <person name="Lu X."/>
            <person name="Zhang F."/>
            <person name="Jiang W."/>
            <person name="Ma Y."/>
            <person name="Chen M."/>
            <person name="Hao X."/>
            <person name="Li L."/>
            <person name="Tang Y."/>
            <person name="Lv G."/>
            <person name="Zhou Y."/>
            <person name="Sun X."/>
            <person name="Brodelius P.E."/>
            <person name="Rose J.K.C."/>
            <person name="Tang K."/>
        </authorList>
    </citation>
    <scope>NUCLEOTIDE SEQUENCE [LARGE SCALE GENOMIC DNA]</scope>
    <source>
        <strain evidence="2">cv. Huhao1</strain>
        <tissue evidence="1">Leaf</tissue>
    </source>
</reference>
<name>A0A2U1KGM5_ARTAN</name>
<dbReference type="STRING" id="35608.A0A2U1KGM5"/>
<keyword evidence="2" id="KW-1185">Reference proteome</keyword>
<protein>
    <submittedName>
        <fullName evidence="1">TRAF-like, SKP1/BTB/POZ domain, BTB/Kelch-associated</fullName>
    </submittedName>
</protein>